<gene>
    <name evidence="1" type="ORF">K2173_005735</name>
</gene>
<accession>A0AAV8SRQ0</accession>
<name>A0AAV8SRQ0_9ROSI</name>
<comment type="caution">
    <text evidence="1">The sequence shown here is derived from an EMBL/GenBank/DDBJ whole genome shotgun (WGS) entry which is preliminary data.</text>
</comment>
<dbReference type="EMBL" id="JAIWQS010000009">
    <property type="protein sequence ID" value="KAJ8754574.1"/>
    <property type="molecule type" value="Genomic_DNA"/>
</dbReference>
<reference evidence="1 2" key="1">
    <citation type="submission" date="2021-09" db="EMBL/GenBank/DDBJ databases">
        <title>Genomic insights and catalytic innovation underlie evolution of tropane alkaloids biosynthesis.</title>
        <authorList>
            <person name="Wang Y.-J."/>
            <person name="Tian T."/>
            <person name="Huang J.-P."/>
            <person name="Huang S.-X."/>
        </authorList>
    </citation>
    <scope>NUCLEOTIDE SEQUENCE [LARGE SCALE GENOMIC DNA]</scope>
    <source>
        <strain evidence="1">KIB-2018</strain>
        <tissue evidence="1">Leaf</tissue>
    </source>
</reference>
<dbReference type="AlphaFoldDB" id="A0AAV8SRQ0"/>
<keyword evidence="2" id="KW-1185">Reference proteome</keyword>
<evidence type="ECO:0000313" key="2">
    <source>
        <dbReference type="Proteomes" id="UP001159364"/>
    </source>
</evidence>
<evidence type="ECO:0000313" key="1">
    <source>
        <dbReference type="EMBL" id="KAJ8754574.1"/>
    </source>
</evidence>
<organism evidence="1 2">
    <name type="scientific">Erythroxylum novogranatense</name>
    <dbReference type="NCBI Taxonomy" id="1862640"/>
    <lineage>
        <taxon>Eukaryota</taxon>
        <taxon>Viridiplantae</taxon>
        <taxon>Streptophyta</taxon>
        <taxon>Embryophyta</taxon>
        <taxon>Tracheophyta</taxon>
        <taxon>Spermatophyta</taxon>
        <taxon>Magnoliopsida</taxon>
        <taxon>eudicotyledons</taxon>
        <taxon>Gunneridae</taxon>
        <taxon>Pentapetalae</taxon>
        <taxon>rosids</taxon>
        <taxon>fabids</taxon>
        <taxon>Malpighiales</taxon>
        <taxon>Erythroxylaceae</taxon>
        <taxon>Erythroxylum</taxon>
    </lineage>
</organism>
<dbReference type="Proteomes" id="UP001159364">
    <property type="component" value="Linkage Group LG09"/>
</dbReference>
<protein>
    <submittedName>
        <fullName evidence="1">Uncharacterized protein</fullName>
    </submittedName>
</protein>
<proteinExistence type="predicted"/>
<sequence>MVDVQVADASLAPSLLMHVWIKTKPFNQYQAIHPEWVNDNDTPVNNRKKNQYSFPHLLLPITTIQVGYGAQ</sequence>